<evidence type="ECO:0000313" key="2">
    <source>
        <dbReference type="EMBL" id="UVI39383.1"/>
    </source>
</evidence>
<dbReference type="RefSeq" id="WP_265558682.1">
    <property type="nucleotide sequence ID" value="NZ_CP092471.1"/>
</dbReference>
<sequence length="127" mass="13841">MILRAIIILLALFDMIVGAAFFFTPGGSGRDFGLKADGAAGLSTLRADLTAFFVVSALCMAWGAWRRRADALLAPLALFAIAFTGRLANLVVAGTYERWWEPMAVEMFHIAVLGLAVRTWRWGPHSV</sequence>
<gene>
    <name evidence="2" type="ORF">L1F33_14325</name>
</gene>
<evidence type="ECO:0000313" key="3">
    <source>
        <dbReference type="Proteomes" id="UP001065265"/>
    </source>
</evidence>
<name>A0ABY5SXX6_9SPHN</name>
<feature type="transmembrane region" description="Helical" evidence="1">
    <location>
        <begin position="7"/>
        <end position="25"/>
    </location>
</feature>
<evidence type="ECO:0008006" key="4">
    <source>
        <dbReference type="Google" id="ProtNLM"/>
    </source>
</evidence>
<reference evidence="2" key="1">
    <citation type="submission" date="2022-02" db="EMBL/GenBank/DDBJ databases">
        <title>Qipengyuania spongiae sp. nov., isolated from marine sponge.</title>
        <authorList>
            <person name="Li Z."/>
            <person name="Zhang M."/>
        </authorList>
    </citation>
    <scope>NUCLEOTIDE SEQUENCE</scope>
    <source>
        <strain evidence="2">PHS-Z21</strain>
    </source>
</reference>
<dbReference type="Proteomes" id="UP001065265">
    <property type="component" value="Chromosome"/>
</dbReference>
<accession>A0ABY5SXX6</accession>
<protein>
    <recommendedName>
        <fullName evidence="4">DUF4345 domain-containing protein</fullName>
    </recommendedName>
</protein>
<feature type="transmembrane region" description="Helical" evidence="1">
    <location>
        <begin position="45"/>
        <end position="65"/>
    </location>
</feature>
<feature type="transmembrane region" description="Helical" evidence="1">
    <location>
        <begin position="72"/>
        <end position="93"/>
    </location>
</feature>
<evidence type="ECO:0000256" key="1">
    <source>
        <dbReference type="SAM" id="Phobius"/>
    </source>
</evidence>
<dbReference type="Pfam" id="PF14248">
    <property type="entry name" value="DUF4345"/>
    <property type="match status" value="1"/>
</dbReference>
<organism evidence="2 3">
    <name type="scientific">Qipengyuania spongiae</name>
    <dbReference type="NCBI Taxonomy" id="2909673"/>
    <lineage>
        <taxon>Bacteria</taxon>
        <taxon>Pseudomonadati</taxon>
        <taxon>Pseudomonadota</taxon>
        <taxon>Alphaproteobacteria</taxon>
        <taxon>Sphingomonadales</taxon>
        <taxon>Erythrobacteraceae</taxon>
        <taxon>Qipengyuania</taxon>
    </lineage>
</organism>
<keyword evidence="3" id="KW-1185">Reference proteome</keyword>
<keyword evidence="1" id="KW-0812">Transmembrane</keyword>
<dbReference type="EMBL" id="CP092471">
    <property type="protein sequence ID" value="UVI39383.1"/>
    <property type="molecule type" value="Genomic_DNA"/>
</dbReference>
<keyword evidence="1" id="KW-1133">Transmembrane helix</keyword>
<proteinExistence type="predicted"/>
<dbReference type="InterPro" id="IPR025597">
    <property type="entry name" value="DUF4345"/>
</dbReference>
<keyword evidence="1" id="KW-0472">Membrane</keyword>